<proteinExistence type="predicted"/>
<evidence type="ECO:0000256" key="1">
    <source>
        <dbReference type="SAM" id="MobiDB-lite"/>
    </source>
</evidence>
<accession>A0A091E0L1</accession>
<dbReference type="EMBL" id="KN121538">
    <property type="protein sequence ID" value="KFO36095.1"/>
    <property type="molecule type" value="Genomic_DNA"/>
</dbReference>
<protein>
    <submittedName>
        <fullName evidence="2">Uncharacterized protein</fullName>
    </submittedName>
</protein>
<keyword evidence="3" id="KW-1185">Reference proteome</keyword>
<dbReference type="AlphaFoldDB" id="A0A091E0L1"/>
<sequence>MVLLMHLRCPGELQVTKDRSNYLQLGPKKSNFAFPTILDGSGVPLTGQTALEYTREELGNEVPSSSGHRIVEEGNKDNFLQDEGIEQNCMGRALEESQNTSSPEKCEGSGSKGPSYSQALEQDLFLGVSNMLFSDGEDLSLQILT</sequence>
<gene>
    <name evidence="2" type="ORF">H920_02469</name>
</gene>
<dbReference type="Proteomes" id="UP000028990">
    <property type="component" value="Unassembled WGS sequence"/>
</dbReference>
<name>A0A091E0L1_FUKDA</name>
<evidence type="ECO:0000313" key="2">
    <source>
        <dbReference type="EMBL" id="KFO36095.1"/>
    </source>
</evidence>
<feature type="region of interest" description="Disordered" evidence="1">
    <location>
        <begin position="90"/>
        <end position="115"/>
    </location>
</feature>
<organism evidence="2 3">
    <name type="scientific">Fukomys damarensis</name>
    <name type="common">Damaraland mole rat</name>
    <name type="synonym">Cryptomys damarensis</name>
    <dbReference type="NCBI Taxonomy" id="885580"/>
    <lineage>
        <taxon>Eukaryota</taxon>
        <taxon>Metazoa</taxon>
        <taxon>Chordata</taxon>
        <taxon>Craniata</taxon>
        <taxon>Vertebrata</taxon>
        <taxon>Euteleostomi</taxon>
        <taxon>Mammalia</taxon>
        <taxon>Eutheria</taxon>
        <taxon>Euarchontoglires</taxon>
        <taxon>Glires</taxon>
        <taxon>Rodentia</taxon>
        <taxon>Hystricomorpha</taxon>
        <taxon>Bathyergidae</taxon>
        <taxon>Fukomys</taxon>
    </lineage>
</organism>
<reference evidence="2 3" key="1">
    <citation type="submission" date="2013-11" db="EMBL/GenBank/DDBJ databases">
        <title>The Damaraland mole rat (Fukomys damarensis) genome and evolution of African mole rats.</title>
        <authorList>
            <person name="Gladyshev V.N."/>
            <person name="Fang X."/>
        </authorList>
    </citation>
    <scope>NUCLEOTIDE SEQUENCE [LARGE SCALE GENOMIC DNA]</scope>
    <source>
        <tissue evidence="2">Liver</tissue>
    </source>
</reference>
<feature type="region of interest" description="Disordered" evidence="1">
    <location>
        <begin position="58"/>
        <end position="77"/>
    </location>
</feature>
<evidence type="ECO:0000313" key="3">
    <source>
        <dbReference type="Proteomes" id="UP000028990"/>
    </source>
</evidence>